<dbReference type="EMBL" id="AMFJ01000404">
    <property type="protein sequence ID" value="EKE27907.1"/>
    <property type="molecule type" value="Genomic_DNA"/>
</dbReference>
<gene>
    <name evidence="1" type="ORF">ACD_3C00130G0005</name>
</gene>
<evidence type="ECO:0000313" key="1">
    <source>
        <dbReference type="EMBL" id="EKE27907.1"/>
    </source>
</evidence>
<name>K2G127_9BACT</name>
<accession>K2G127</accession>
<dbReference type="AlphaFoldDB" id="K2G127"/>
<organism evidence="1">
    <name type="scientific">uncultured bacterium</name>
    <name type="common">gcode 4</name>
    <dbReference type="NCBI Taxonomy" id="1234023"/>
    <lineage>
        <taxon>Bacteria</taxon>
        <taxon>environmental samples</taxon>
    </lineage>
</organism>
<comment type="caution">
    <text evidence="1">The sequence shown here is derived from an EMBL/GenBank/DDBJ whole genome shotgun (WGS) entry which is preliminary data.</text>
</comment>
<sequence>MKHAHFWTIYPEEEWTVYRWTVNSWYYKDPDKWVDEVLEAGEEELADNKLHVLIAKVSELTLNAIHAIWWL</sequence>
<proteinExistence type="predicted"/>
<reference evidence="1" key="1">
    <citation type="journal article" date="2012" name="Science">
        <title>Fermentation, hydrogen, and sulfur metabolism in multiple uncultivated bacterial phyla.</title>
        <authorList>
            <person name="Wrighton K.C."/>
            <person name="Thomas B.C."/>
            <person name="Sharon I."/>
            <person name="Miller C.S."/>
            <person name="Castelle C.J."/>
            <person name="VerBerkmoes N.C."/>
            <person name="Wilkins M.J."/>
            <person name="Hettich R.L."/>
            <person name="Lipton M.S."/>
            <person name="Williams K.H."/>
            <person name="Long P.E."/>
            <person name="Banfield J.F."/>
        </authorList>
    </citation>
    <scope>NUCLEOTIDE SEQUENCE [LARGE SCALE GENOMIC DNA]</scope>
</reference>
<protein>
    <submittedName>
        <fullName evidence="1">Uncharacterized protein</fullName>
    </submittedName>
</protein>